<organism evidence="1 2">
    <name type="scientific">Dendrobium thyrsiflorum</name>
    <name type="common">Pinecone-like raceme dendrobium</name>
    <name type="synonym">Orchid</name>
    <dbReference type="NCBI Taxonomy" id="117978"/>
    <lineage>
        <taxon>Eukaryota</taxon>
        <taxon>Viridiplantae</taxon>
        <taxon>Streptophyta</taxon>
        <taxon>Embryophyta</taxon>
        <taxon>Tracheophyta</taxon>
        <taxon>Spermatophyta</taxon>
        <taxon>Magnoliopsida</taxon>
        <taxon>Liliopsida</taxon>
        <taxon>Asparagales</taxon>
        <taxon>Orchidaceae</taxon>
        <taxon>Epidendroideae</taxon>
        <taxon>Malaxideae</taxon>
        <taxon>Dendrobiinae</taxon>
        <taxon>Dendrobium</taxon>
    </lineage>
</organism>
<accession>A0ABD0TXM5</accession>
<sequence length="60" mass="7151">MYYLRKFETHLILLQEIQPNFANGASSREWDLCLVGYTIGRRPYYEALISVKHRFDSKVL</sequence>
<dbReference type="EMBL" id="JANQDX010000019">
    <property type="protein sequence ID" value="KAL0904489.1"/>
    <property type="molecule type" value="Genomic_DNA"/>
</dbReference>
<protein>
    <submittedName>
        <fullName evidence="1">Uncharacterized protein</fullName>
    </submittedName>
</protein>
<reference evidence="1 2" key="1">
    <citation type="journal article" date="2024" name="Plant Biotechnol. J.">
        <title>Dendrobium thyrsiflorum genome and its molecular insights into genes involved in important horticultural traits.</title>
        <authorList>
            <person name="Chen B."/>
            <person name="Wang J.Y."/>
            <person name="Zheng P.J."/>
            <person name="Li K.L."/>
            <person name="Liang Y.M."/>
            <person name="Chen X.F."/>
            <person name="Zhang C."/>
            <person name="Zhao X."/>
            <person name="He X."/>
            <person name="Zhang G.Q."/>
            <person name="Liu Z.J."/>
            <person name="Xu Q."/>
        </authorList>
    </citation>
    <scope>NUCLEOTIDE SEQUENCE [LARGE SCALE GENOMIC DNA]</scope>
    <source>
        <strain evidence="1">GZMU011</strain>
    </source>
</reference>
<proteinExistence type="predicted"/>
<keyword evidence="2" id="KW-1185">Reference proteome</keyword>
<gene>
    <name evidence="1" type="ORF">M5K25_026611</name>
</gene>
<dbReference type="Proteomes" id="UP001552299">
    <property type="component" value="Unassembled WGS sequence"/>
</dbReference>
<name>A0ABD0TXM5_DENTH</name>
<evidence type="ECO:0000313" key="2">
    <source>
        <dbReference type="Proteomes" id="UP001552299"/>
    </source>
</evidence>
<comment type="caution">
    <text evidence="1">The sequence shown here is derived from an EMBL/GenBank/DDBJ whole genome shotgun (WGS) entry which is preliminary data.</text>
</comment>
<dbReference type="AlphaFoldDB" id="A0ABD0TXM5"/>
<evidence type="ECO:0000313" key="1">
    <source>
        <dbReference type="EMBL" id="KAL0904489.1"/>
    </source>
</evidence>